<proteinExistence type="predicted"/>
<organism evidence="1 2">
    <name type="scientific">Phytophthora megakarya</name>
    <dbReference type="NCBI Taxonomy" id="4795"/>
    <lineage>
        <taxon>Eukaryota</taxon>
        <taxon>Sar</taxon>
        <taxon>Stramenopiles</taxon>
        <taxon>Oomycota</taxon>
        <taxon>Peronosporomycetes</taxon>
        <taxon>Peronosporales</taxon>
        <taxon>Peronosporaceae</taxon>
        <taxon>Phytophthora</taxon>
    </lineage>
</organism>
<dbReference type="OrthoDB" id="126825at2759"/>
<sequence>MPRRIDWREKAVNLDTAGCRQGARGTQDITHSNGMVCALCPGTQHKMRYRLLKCSSAPCMEQGL</sequence>
<name>A0A225WR25_9STRA</name>
<evidence type="ECO:0000313" key="2">
    <source>
        <dbReference type="Proteomes" id="UP000198211"/>
    </source>
</evidence>
<comment type="caution">
    <text evidence="1">The sequence shown here is derived from an EMBL/GenBank/DDBJ whole genome shotgun (WGS) entry which is preliminary data.</text>
</comment>
<dbReference type="Proteomes" id="UP000198211">
    <property type="component" value="Unassembled WGS sequence"/>
</dbReference>
<dbReference type="EMBL" id="NBNE01000361">
    <property type="protein sequence ID" value="OWZ20096.1"/>
    <property type="molecule type" value="Genomic_DNA"/>
</dbReference>
<dbReference type="AlphaFoldDB" id="A0A225WR25"/>
<accession>A0A225WR25</accession>
<reference evidence="2" key="1">
    <citation type="submission" date="2017-03" db="EMBL/GenBank/DDBJ databases">
        <title>Phytopthora megakarya and P. palmivora, two closely related causual agents of cacao black pod achieved similar genome size and gene model numbers by different mechanisms.</title>
        <authorList>
            <person name="Ali S."/>
            <person name="Shao J."/>
            <person name="Larry D.J."/>
            <person name="Kronmiller B."/>
            <person name="Shen D."/>
            <person name="Strem M.D."/>
            <person name="Melnick R.L."/>
            <person name="Guiltinan M.J."/>
            <person name="Tyler B.M."/>
            <person name="Meinhardt L.W."/>
            <person name="Bailey B.A."/>
        </authorList>
    </citation>
    <scope>NUCLEOTIDE SEQUENCE [LARGE SCALE GENOMIC DNA]</scope>
    <source>
        <strain evidence="2">zdho120</strain>
    </source>
</reference>
<protein>
    <submittedName>
        <fullName evidence="1">Uncharacterized protein</fullName>
    </submittedName>
</protein>
<evidence type="ECO:0000313" key="1">
    <source>
        <dbReference type="EMBL" id="OWZ20096.1"/>
    </source>
</evidence>
<gene>
    <name evidence="1" type="ORF">PHMEG_0005544</name>
</gene>
<keyword evidence="2" id="KW-1185">Reference proteome</keyword>